<dbReference type="GO" id="GO:0016717">
    <property type="term" value="F:oxidoreductase activity, acting on paired donors, with oxidation of a pair of donors resulting in the reduction of molecular oxygen to two molecules of water"/>
    <property type="evidence" value="ECO:0007669"/>
    <property type="project" value="TreeGrafter"/>
</dbReference>
<accession>A0AAP8SNH1</accession>
<proteinExistence type="predicted"/>
<feature type="transmembrane region" description="Helical" evidence="1">
    <location>
        <begin position="167"/>
        <end position="189"/>
    </location>
</feature>
<name>A0AAP8SNH1_9GAMM</name>
<evidence type="ECO:0000313" key="3">
    <source>
        <dbReference type="EMBL" id="PLW86519.1"/>
    </source>
</evidence>
<dbReference type="AlphaFoldDB" id="A0AAP8SNH1"/>
<dbReference type="KEGG" id="hja:BST95_09885"/>
<feature type="transmembrane region" description="Helical" evidence="1">
    <location>
        <begin position="22"/>
        <end position="42"/>
    </location>
</feature>
<dbReference type="InterPro" id="IPR012171">
    <property type="entry name" value="Fatty_acid_desaturase"/>
</dbReference>
<keyword evidence="1" id="KW-0472">Membrane</keyword>
<dbReference type="PANTHER" id="PTHR19353">
    <property type="entry name" value="FATTY ACID DESATURASE 2"/>
    <property type="match status" value="1"/>
</dbReference>
<gene>
    <name evidence="3" type="ORF">C0029_08920</name>
</gene>
<dbReference type="Proteomes" id="UP000235162">
    <property type="component" value="Unassembled WGS sequence"/>
</dbReference>
<dbReference type="Pfam" id="PF00487">
    <property type="entry name" value="FA_desaturase"/>
    <property type="match status" value="1"/>
</dbReference>
<reference evidence="3 4" key="1">
    <citation type="submission" date="2018-01" db="EMBL/GenBank/DDBJ databases">
        <title>The draft genome sequence of Halioglobus japonicus S1-36.</title>
        <authorList>
            <person name="Du Z.-J."/>
            <person name="Shi M.-J."/>
        </authorList>
    </citation>
    <scope>NUCLEOTIDE SEQUENCE [LARGE SCALE GENOMIC DNA]</scope>
    <source>
        <strain evidence="3 4">S1-36</strain>
    </source>
</reference>
<organism evidence="3 4">
    <name type="scientific">Halioglobus japonicus</name>
    <dbReference type="NCBI Taxonomy" id="930805"/>
    <lineage>
        <taxon>Bacteria</taxon>
        <taxon>Pseudomonadati</taxon>
        <taxon>Pseudomonadota</taxon>
        <taxon>Gammaproteobacteria</taxon>
        <taxon>Cellvibrionales</taxon>
        <taxon>Halieaceae</taxon>
        <taxon>Halioglobus</taxon>
    </lineage>
</organism>
<dbReference type="PANTHER" id="PTHR19353:SF19">
    <property type="entry name" value="DELTA(5) FATTY ACID DESATURASE C-RELATED"/>
    <property type="match status" value="1"/>
</dbReference>
<feature type="transmembrane region" description="Helical" evidence="1">
    <location>
        <begin position="195"/>
        <end position="215"/>
    </location>
</feature>
<keyword evidence="1" id="KW-0812">Transmembrane</keyword>
<comment type="caution">
    <text evidence="3">The sequence shown here is derived from an EMBL/GenBank/DDBJ whole genome shotgun (WGS) entry which is preliminary data.</text>
</comment>
<evidence type="ECO:0000259" key="2">
    <source>
        <dbReference type="Pfam" id="PF00487"/>
    </source>
</evidence>
<keyword evidence="1" id="KW-1133">Transmembrane helix</keyword>
<dbReference type="InterPro" id="IPR005804">
    <property type="entry name" value="FA_desaturase_dom"/>
</dbReference>
<feature type="domain" description="Fatty acid desaturase" evidence="2">
    <location>
        <begin position="51"/>
        <end position="285"/>
    </location>
</feature>
<protein>
    <submittedName>
        <fullName evidence="3">Fatty acid desaturase</fullName>
    </submittedName>
</protein>
<keyword evidence="4" id="KW-1185">Reference proteome</keyword>
<sequence>MSKADTLDQQALQSAKRYMGEVAWPTIILGLSLGAGYLAILAGSLTGQLPLWAAVPLMASVTYLSYTVLHEAVHGSISGSHPSLRWINESLGYMAAWILMTPLTAHRHEHLAHHRHTNSAGEDPDFDVSKIRNAPVDAALAALNVARGQYTYYVRHRWSRAQGKQNLYFCLEIAAAVLPRLGLLVAGYWQEVVLLMGIAWLIGLAIVLYLFAYLVHRPHRDVGRYVDTSTILVPGRLHKLVTWLWVFQNYHSIHHLFSRVPFYHYVRLFDEIEPIMRAKGAPIYQLTVRGMVASSREPEAAAAG</sequence>
<evidence type="ECO:0000313" key="4">
    <source>
        <dbReference type="Proteomes" id="UP000235162"/>
    </source>
</evidence>
<dbReference type="GO" id="GO:0016020">
    <property type="term" value="C:membrane"/>
    <property type="evidence" value="ECO:0007669"/>
    <property type="project" value="TreeGrafter"/>
</dbReference>
<feature type="transmembrane region" description="Helical" evidence="1">
    <location>
        <begin position="49"/>
        <end position="66"/>
    </location>
</feature>
<evidence type="ECO:0000256" key="1">
    <source>
        <dbReference type="SAM" id="Phobius"/>
    </source>
</evidence>
<dbReference type="RefSeq" id="WP_084199130.1">
    <property type="nucleotide sequence ID" value="NZ_BMYL01000002.1"/>
</dbReference>
<dbReference type="GO" id="GO:0008610">
    <property type="term" value="P:lipid biosynthetic process"/>
    <property type="evidence" value="ECO:0007669"/>
    <property type="project" value="UniProtKB-ARBA"/>
</dbReference>
<dbReference type="EMBL" id="PKUR01000002">
    <property type="protein sequence ID" value="PLW86519.1"/>
    <property type="molecule type" value="Genomic_DNA"/>
</dbReference>